<keyword evidence="12" id="KW-0966">Cell projection</keyword>
<dbReference type="PANTHER" id="PTHR35091">
    <property type="entry name" value="FLAGELLAR PROTEIN FLIL"/>
    <property type="match status" value="1"/>
</dbReference>
<name>A0A3N1PCS7_9GAMM</name>
<evidence type="ECO:0000256" key="9">
    <source>
        <dbReference type="ARBA" id="ARBA00022989"/>
    </source>
</evidence>
<evidence type="ECO:0000256" key="1">
    <source>
        <dbReference type="ARBA" id="ARBA00002254"/>
    </source>
</evidence>
<dbReference type="GO" id="GO:0071978">
    <property type="term" value="P:bacterial-type flagellum-dependent swarming motility"/>
    <property type="evidence" value="ECO:0007669"/>
    <property type="project" value="TreeGrafter"/>
</dbReference>
<evidence type="ECO:0000256" key="2">
    <source>
        <dbReference type="ARBA" id="ARBA00004162"/>
    </source>
</evidence>
<keyword evidence="5" id="KW-1003">Cell membrane</keyword>
<evidence type="ECO:0000256" key="8">
    <source>
        <dbReference type="ARBA" id="ARBA00022779"/>
    </source>
</evidence>
<dbReference type="EMBL" id="RJUL01000005">
    <property type="protein sequence ID" value="ROQ25889.1"/>
    <property type="molecule type" value="Genomic_DNA"/>
</dbReference>
<keyword evidence="12" id="KW-0969">Cilium</keyword>
<protein>
    <recommendedName>
        <fullName evidence="4 11">Flagellar protein FliL</fullName>
    </recommendedName>
</protein>
<sequence>MANETEKTPPSGKKKRLLLALAGVSVLVLAGAGYAVYSGMLDVKKLFAPAPPPAVKMSEKAIFHPLGKFVISIPGDDVQHYMMMELALVSHDPRVPKESDELEPVIRNALMQYFANRQYDQVRKDIQNIEPLQQALKGKILETVKRYGYQLSLDEVLLTKVVVQ</sequence>
<reference evidence="12 13" key="1">
    <citation type="submission" date="2018-11" db="EMBL/GenBank/DDBJ databases">
        <title>Genomic Encyclopedia of Type Strains, Phase IV (KMG-IV): sequencing the most valuable type-strain genomes for metagenomic binning, comparative biology and taxonomic classification.</title>
        <authorList>
            <person name="Goeker M."/>
        </authorList>
    </citation>
    <scope>NUCLEOTIDE SEQUENCE [LARGE SCALE GENOMIC DNA]</scope>
    <source>
        <strain evidence="12 13">DSM 21945</strain>
    </source>
</reference>
<keyword evidence="9" id="KW-1133">Transmembrane helix</keyword>
<dbReference type="GO" id="GO:0009425">
    <property type="term" value="C:bacterial-type flagellum basal body"/>
    <property type="evidence" value="ECO:0007669"/>
    <property type="project" value="InterPro"/>
</dbReference>
<keyword evidence="8 11" id="KW-0283">Flagellar rotation</keyword>
<keyword evidence="11" id="KW-0997">Cell inner membrane</keyword>
<evidence type="ECO:0000256" key="6">
    <source>
        <dbReference type="ARBA" id="ARBA00022500"/>
    </source>
</evidence>
<dbReference type="InterPro" id="IPR005503">
    <property type="entry name" value="FliL"/>
</dbReference>
<evidence type="ECO:0000256" key="5">
    <source>
        <dbReference type="ARBA" id="ARBA00022475"/>
    </source>
</evidence>
<comment type="subcellular location">
    <subcellularLocation>
        <location evidence="11">Cell inner membrane</location>
    </subcellularLocation>
    <subcellularLocation>
        <location evidence="2">Cell membrane</location>
        <topology evidence="2">Single-pass membrane protein</topology>
    </subcellularLocation>
</comment>
<proteinExistence type="inferred from homology"/>
<evidence type="ECO:0000256" key="10">
    <source>
        <dbReference type="ARBA" id="ARBA00023136"/>
    </source>
</evidence>
<dbReference type="PANTHER" id="PTHR35091:SF2">
    <property type="entry name" value="FLAGELLAR PROTEIN FLIL"/>
    <property type="match status" value="1"/>
</dbReference>
<keyword evidence="12" id="KW-0282">Flagellum</keyword>
<dbReference type="STRING" id="584787.GCA_001247655_02948"/>
<dbReference type="RefSeq" id="WP_050658441.1">
    <property type="nucleotide sequence ID" value="NZ_JBLXAC010000003.1"/>
</dbReference>
<comment type="function">
    <text evidence="1 11">Controls the rotational direction of flagella during chemotaxis.</text>
</comment>
<evidence type="ECO:0000256" key="7">
    <source>
        <dbReference type="ARBA" id="ARBA00022692"/>
    </source>
</evidence>
<evidence type="ECO:0000313" key="12">
    <source>
        <dbReference type="EMBL" id="ROQ25889.1"/>
    </source>
</evidence>
<keyword evidence="10 11" id="KW-0472">Membrane</keyword>
<comment type="similarity">
    <text evidence="3 11">Belongs to the FliL family.</text>
</comment>
<organism evidence="12 13">
    <name type="scientific">Gallaecimonas pentaromativorans</name>
    <dbReference type="NCBI Taxonomy" id="584787"/>
    <lineage>
        <taxon>Bacteria</taxon>
        <taxon>Pseudomonadati</taxon>
        <taxon>Pseudomonadota</taxon>
        <taxon>Gammaproteobacteria</taxon>
        <taxon>Enterobacterales</taxon>
        <taxon>Gallaecimonadaceae</taxon>
        <taxon>Gallaecimonas</taxon>
    </lineage>
</organism>
<evidence type="ECO:0000256" key="4">
    <source>
        <dbReference type="ARBA" id="ARBA00021812"/>
    </source>
</evidence>
<keyword evidence="6 11" id="KW-0145">Chemotaxis</keyword>
<evidence type="ECO:0000256" key="3">
    <source>
        <dbReference type="ARBA" id="ARBA00008281"/>
    </source>
</evidence>
<gene>
    <name evidence="12" type="ORF">EDC28_105200</name>
</gene>
<dbReference type="GO" id="GO:0005886">
    <property type="term" value="C:plasma membrane"/>
    <property type="evidence" value="ECO:0007669"/>
    <property type="project" value="UniProtKB-SubCell"/>
</dbReference>
<dbReference type="GO" id="GO:0006935">
    <property type="term" value="P:chemotaxis"/>
    <property type="evidence" value="ECO:0007669"/>
    <property type="project" value="UniProtKB-KW"/>
</dbReference>
<dbReference type="Proteomes" id="UP000268033">
    <property type="component" value="Unassembled WGS sequence"/>
</dbReference>
<accession>A0A3N1PCS7</accession>
<evidence type="ECO:0000313" key="13">
    <source>
        <dbReference type="Proteomes" id="UP000268033"/>
    </source>
</evidence>
<comment type="caution">
    <text evidence="12">The sequence shown here is derived from an EMBL/GenBank/DDBJ whole genome shotgun (WGS) entry which is preliminary data.</text>
</comment>
<dbReference type="AlphaFoldDB" id="A0A3N1PCS7"/>
<keyword evidence="7" id="KW-0812">Transmembrane</keyword>
<dbReference type="OrthoDB" id="5815057at2"/>
<keyword evidence="13" id="KW-1185">Reference proteome</keyword>
<dbReference type="Pfam" id="PF03748">
    <property type="entry name" value="FliL"/>
    <property type="match status" value="1"/>
</dbReference>
<evidence type="ECO:0000256" key="11">
    <source>
        <dbReference type="RuleBase" id="RU364125"/>
    </source>
</evidence>